<evidence type="ECO:0000313" key="2">
    <source>
        <dbReference type="Proteomes" id="UP001157502"/>
    </source>
</evidence>
<name>A0ACC2G5B7_DALPE</name>
<protein>
    <submittedName>
        <fullName evidence="1">Uncharacterized protein</fullName>
    </submittedName>
</protein>
<accession>A0ACC2G5B7</accession>
<organism evidence="1 2">
    <name type="scientific">Dallia pectoralis</name>
    <name type="common">Alaska blackfish</name>
    <dbReference type="NCBI Taxonomy" id="75939"/>
    <lineage>
        <taxon>Eukaryota</taxon>
        <taxon>Metazoa</taxon>
        <taxon>Chordata</taxon>
        <taxon>Craniata</taxon>
        <taxon>Vertebrata</taxon>
        <taxon>Euteleostomi</taxon>
        <taxon>Actinopterygii</taxon>
        <taxon>Neopterygii</taxon>
        <taxon>Teleostei</taxon>
        <taxon>Protacanthopterygii</taxon>
        <taxon>Esociformes</taxon>
        <taxon>Umbridae</taxon>
        <taxon>Dallia</taxon>
    </lineage>
</organism>
<evidence type="ECO:0000313" key="1">
    <source>
        <dbReference type="EMBL" id="KAJ7998819.1"/>
    </source>
</evidence>
<comment type="caution">
    <text evidence="1">The sequence shown here is derived from an EMBL/GenBank/DDBJ whole genome shotgun (WGS) entry which is preliminary data.</text>
</comment>
<gene>
    <name evidence="1" type="ORF">DPEC_G00208930</name>
</gene>
<dbReference type="EMBL" id="CM055744">
    <property type="protein sequence ID" value="KAJ7998819.1"/>
    <property type="molecule type" value="Genomic_DNA"/>
</dbReference>
<reference evidence="1" key="1">
    <citation type="submission" date="2021-05" db="EMBL/GenBank/DDBJ databases">
        <authorList>
            <person name="Pan Q."/>
            <person name="Jouanno E."/>
            <person name="Zahm M."/>
            <person name="Klopp C."/>
            <person name="Cabau C."/>
            <person name="Louis A."/>
            <person name="Berthelot C."/>
            <person name="Parey E."/>
            <person name="Roest Crollius H."/>
            <person name="Montfort J."/>
            <person name="Robinson-Rechavi M."/>
            <person name="Bouchez O."/>
            <person name="Lampietro C."/>
            <person name="Lopez Roques C."/>
            <person name="Donnadieu C."/>
            <person name="Postlethwait J."/>
            <person name="Bobe J."/>
            <person name="Dillon D."/>
            <person name="Chandos A."/>
            <person name="von Hippel F."/>
            <person name="Guiguen Y."/>
        </authorList>
    </citation>
    <scope>NUCLEOTIDE SEQUENCE</scope>
    <source>
        <strain evidence="1">YG-Jan2019</strain>
    </source>
</reference>
<proteinExistence type="predicted"/>
<dbReference type="Proteomes" id="UP001157502">
    <property type="component" value="Chromosome 17"/>
</dbReference>
<sequence>MKLRDVARSATRNDTHHNISKSNTTEYRTVEIESPESNREEDELCNRCIFEWLRGTLRFRKLEEEAQLSSRRLTKAMEDAWGKPPRFQDREAAVPFPILVEQGCVPPPHGLENPKATRNPRDRVCGPPKDLTHQHP</sequence>
<keyword evidence="2" id="KW-1185">Reference proteome</keyword>